<gene>
    <name evidence="2" type="ORF">LVJ77_11285</name>
</gene>
<proteinExistence type="predicted"/>
<keyword evidence="1" id="KW-1133">Transmembrane helix</keyword>
<dbReference type="AlphaFoldDB" id="A0A8T9MT05"/>
<evidence type="ECO:0000313" key="3">
    <source>
        <dbReference type="Proteomes" id="UP000831534"/>
    </source>
</evidence>
<keyword evidence="1" id="KW-0472">Membrane</keyword>
<reference evidence="2" key="1">
    <citation type="journal article" date="2022" name="Res Sq">
        <title>Evolution of multicellular longitudinally dividing oral cavity symbionts (Neisseriaceae).</title>
        <authorList>
            <person name="Nyongesa S."/>
            <person name="Weber P."/>
            <person name="Bernet E."/>
            <person name="Pullido F."/>
            <person name="Nieckarz M."/>
            <person name="Delaby M."/>
            <person name="Nieves C."/>
            <person name="Viehboeck T."/>
            <person name="Krause N."/>
            <person name="Rivera-Millot A."/>
            <person name="Nakamura A."/>
            <person name="Vischer N."/>
            <person name="VanNieuwenhze M."/>
            <person name="Brun Y."/>
            <person name="Cava F."/>
            <person name="Bulgheresi S."/>
            <person name="Veyrier F."/>
        </authorList>
    </citation>
    <scope>NUCLEOTIDE SEQUENCE</scope>
    <source>
        <strain evidence="2">17694</strain>
    </source>
</reference>
<dbReference type="KEGG" id="ckh:LVJ77_11285"/>
<keyword evidence="1" id="KW-0812">Transmembrane</keyword>
<sequence length="264" mass="30691">MTRYHAKLPQTAPLPSLLLRLLFTAAGAALLGFFLWLGWRGETRFGVMFSVFALPAAAYLFWSARRVSVYWRNRRLYREAELAVLSQPIPPRQTPQGACAWTMPFAWWWQLVRLVVLLWLCAWCVKSVWTLLVTNTDFSGLLLAAYTMFVVCSALRYVLGILLSTRRLVYEPLADEFHLRMFSWQKMRWQVRERRSANDFVGIACAWQKNDDGTGHHEIRLIARSGSRDWALGRVSNVFTDHYFVWQRAEKMAQRTGLPLLQEA</sequence>
<feature type="transmembrane region" description="Helical" evidence="1">
    <location>
        <begin position="111"/>
        <end position="132"/>
    </location>
</feature>
<dbReference type="EMBL" id="CP091521">
    <property type="protein sequence ID" value="UOP04737.1"/>
    <property type="molecule type" value="Genomic_DNA"/>
</dbReference>
<protein>
    <submittedName>
        <fullName evidence="2">Uncharacterized protein</fullName>
    </submittedName>
</protein>
<name>A0A8T9MT05_9NEIS</name>
<accession>A0A8T9MT05</accession>
<evidence type="ECO:0000256" key="1">
    <source>
        <dbReference type="SAM" id="Phobius"/>
    </source>
</evidence>
<feature type="transmembrane region" description="Helical" evidence="1">
    <location>
        <begin position="21"/>
        <end position="39"/>
    </location>
</feature>
<dbReference type="Proteomes" id="UP000831534">
    <property type="component" value="Chromosome"/>
</dbReference>
<organism evidence="2 3">
    <name type="scientific">Conchiformibius kuhniae</name>
    <dbReference type="NCBI Taxonomy" id="211502"/>
    <lineage>
        <taxon>Bacteria</taxon>
        <taxon>Pseudomonadati</taxon>
        <taxon>Pseudomonadota</taxon>
        <taxon>Betaproteobacteria</taxon>
        <taxon>Neisseriales</taxon>
        <taxon>Neisseriaceae</taxon>
        <taxon>Conchiformibius</taxon>
    </lineage>
</organism>
<keyword evidence="3" id="KW-1185">Reference proteome</keyword>
<evidence type="ECO:0000313" key="2">
    <source>
        <dbReference type="EMBL" id="UOP04737.1"/>
    </source>
</evidence>
<feature type="transmembrane region" description="Helical" evidence="1">
    <location>
        <begin position="138"/>
        <end position="159"/>
    </location>
</feature>
<dbReference type="RefSeq" id="WP_027009347.1">
    <property type="nucleotide sequence ID" value="NZ_CP091521.1"/>
</dbReference>
<feature type="transmembrane region" description="Helical" evidence="1">
    <location>
        <begin position="45"/>
        <end position="64"/>
    </location>
</feature>
<reference evidence="2" key="2">
    <citation type="submission" date="2024-09" db="EMBL/GenBank/DDBJ databases">
        <authorList>
            <person name="Veyrier F.J."/>
        </authorList>
    </citation>
    <scope>NUCLEOTIDE SEQUENCE</scope>
    <source>
        <strain evidence="2">17694</strain>
    </source>
</reference>